<name>A0A8H5F554_9AGAR</name>
<reference evidence="2 3" key="1">
    <citation type="journal article" date="2020" name="ISME J.">
        <title>Uncovering the hidden diversity of litter-decomposition mechanisms in mushroom-forming fungi.</title>
        <authorList>
            <person name="Floudas D."/>
            <person name="Bentzer J."/>
            <person name="Ahren D."/>
            <person name="Johansson T."/>
            <person name="Persson P."/>
            <person name="Tunlid A."/>
        </authorList>
    </citation>
    <scope>NUCLEOTIDE SEQUENCE [LARGE SCALE GENOMIC DNA]</scope>
    <source>
        <strain evidence="2 3">CBS 101986</strain>
    </source>
</reference>
<protein>
    <submittedName>
        <fullName evidence="2">Uncharacterized protein</fullName>
    </submittedName>
</protein>
<dbReference type="AlphaFoldDB" id="A0A8H5F554"/>
<feature type="region of interest" description="Disordered" evidence="1">
    <location>
        <begin position="33"/>
        <end position="65"/>
    </location>
</feature>
<keyword evidence="3" id="KW-1185">Reference proteome</keyword>
<evidence type="ECO:0000313" key="2">
    <source>
        <dbReference type="EMBL" id="KAF5324074.1"/>
    </source>
</evidence>
<gene>
    <name evidence="2" type="ORF">D9619_011245</name>
</gene>
<feature type="compositionally biased region" description="Low complexity" evidence="1">
    <location>
        <begin position="33"/>
        <end position="54"/>
    </location>
</feature>
<evidence type="ECO:0000256" key="1">
    <source>
        <dbReference type="SAM" id="MobiDB-lite"/>
    </source>
</evidence>
<accession>A0A8H5F554</accession>
<dbReference type="Proteomes" id="UP000567179">
    <property type="component" value="Unassembled WGS sequence"/>
</dbReference>
<evidence type="ECO:0000313" key="3">
    <source>
        <dbReference type="Proteomes" id="UP000567179"/>
    </source>
</evidence>
<comment type="caution">
    <text evidence="2">The sequence shown here is derived from an EMBL/GenBank/DDBJ whole genome shotgun (WGS) entry which is preliminary data.</text>
</comment>
<sequence>MPAVCDTPSRSSAALLIFSYRPTLHAAARLAAPTATNRAKAAPSAPAAPSSTTAPPVPDSYEPRL</sequence>
<proteinExistence type="predicted"/>
<dbReference type="EMBL" id="JAACJJ010000016">
    <property type="protein sequence ID" value="KAF5324074.1"/>
    <property type="molecule type" value="Genomic_DNA"/>
</dbReference>
<organism evidence="2 3">
    <name type="scientific">Psilocybe cf. subviscida</name>
    <dbReference type="NCBI Taxonomy" id="2480587"/>
    <lineage>
        <taxon>Eukaryota</taxon>
        <taxon>Fungi</taxon>
        <taxon>Dikarya</taxon>
        <taxon>Basidiomycota</taxon>
        <taxon>Agaricomycotina</taxon>
        <taxon>Agaricomycetes</taxon>
        <taxon>Agaricomycetidae</taxon>
        <taxon>Agaricales</taxon>
        <taxon>Agaricineae</taxon>
        <taxon>Strophariaceae</taxon>
        <taxon>Psilocybe</taxon>
    </lineage>
</organism>